<accession>A0ACB8M5U7</accession>
<proteinExistence type="predicted"/>
<dbReference type="Proteomes" id="UP000829398">
    <property type="component" value="Chromosome 3"/>
</dbReference>
<sequence length="1000" mass="111472">MASSSSNPSTHVSSRTSFTFTTPIKLDRTNYTIWKQQVLSSIRGNGLENYIDESRLCPDQFLPNRSGSAEASGEGHLLLLGWIMSSMSLEILSLVVSSQTSLELWKNLEKQFGSKSMAKKVHLKMLLSNLRKGSLSMTEYFTKLRTIFYGLALAGSPLSNTNLITHLITGLDHSYYPVIVYIEANMLTMDLSAAYAILLTHEARLENSKNVNTKEAKSNYIANVAQTGIFQKKGNVNNQNNWNKNGGGNWNQNFASRGGGYQGQRRGNWNQNFNTGRGFAGGFNTSGNFNNGGFAGNFNNGNANVGGFGRGGFGGNRKNFAQGGVMCQICFRYNHIAAECRDRFNRNFAPSFPVQGYHPNQGPKSAYMATSEGVADQGWYLDNGATHYLTNSTRSSITHIGNACLYSSFGSCIQLHDILCAPKITKNLISISKLLSGSDITIEFSFDAYFLKDKVKGTLLAQGIIEGGLYKLLSYEESFPLFDTSVFQPSSMVSVFSSHQTCVDPLSVKIKSGFPISFHASSIVSVSLLHNRLGHPSKHVVQTLLRNSCINITCNNKQKLEFCNACQLGKLYQFHFSATKIKSKHPLELIHTDIWGLASVLSMEGYKYYISFVNDYTRYCWIFPLVLKSDALGTFKNFKNLKNNETWTLVPAESATKIVGNKWVFRVKYNPDGSVPKYKARLVAKGFHQTYGVDFFETFSPVVKPCTIRIILSLTVMNHWTIRQLDVNNAFLNGVLNEEVFMHQPEGFIDSQHPTYVCKLNKALCGLKQAPRGWYDRLKGSLLQWGFQSSKSYTSLFLKHTGSDILVILIYVDDILVIGSSSAQIERIITLLGYEFALKDLGDFICFLGLEVTPSSAGLHFSQTKYIGDIKKAHMLDSKGCNTPMSVVDKLYKDKGKLFENPSLYRSVIGSLQYVTLKRSDIAFIVNKLSQFLVAPIVLHWQACKRVLRYLQCTATYGIQFYNSKSLSLTTFSDVDWGFDPDDRRSVGGYCILLGSNIVS</sequence>
<organism evidence="1 2">
    <name type="scientific">Citrus sinensis</name>
    <name type="common">Sweet orange</name>
    <name type="synonym">Citrus aurantium var. sinensis</name>
    <dbReference type="NCBI Taxonomy" id="2711"/>
    <lineage>
        <taxon>Eukaryota</taxon>
        <taxon>Viridiplantae</taxon>
        <taxon>Streptophyta</taxon>
        <taxon>Embryophyta</taxon>
        <taxon>Tracheophyta</taxon>
        <taxon>Spermatophyta</taxon>
        <taxon>Magnoliopsida</taxon>
        <taxon>eudicotyledons</taxon>
        <taxon>Gunneridae</taxon>
        <taxon>Pentapetalae</taxon>
        <taxon>rosids</taxon>
        <taxon>malvids</taxon>
        <taxon>Sapindales</taxon>
        <taxon>Rutaceae</taxon>
        <taxon>Aurantioideae</taxon>
        <taxon>Citrus</taxon>
    </lineage>
</organism>
<protein>
    <submittedName>
        <fullName evidence="1">Retrovirus-related pol polyprotein from transposon RE2</fullName>
    </submittedName>
</protein>
<keyword evidence="2" id="KW-1185">Reference proteome</keyword>
<name>A0ACB8M5U7_CITSI</name>
<evidence type="ECO:0000313" key="2">
    <source>
        <dbReference type="Proteomes" id="UP000829398"/>
    </source>
</evidence>
<evidence type="ECO:0000313" key="1">
    <source>
        <dbReference type="EMBL" id="KAH9781043.1"/>
    </source>
</evidence>
<gene>
    <name evidence="1" type="ORF">KPL71_008307</name>
</gene>
<reference evidence="2" key="1">
    <citation type="journal article" date="2023" name="Hortic. Res.">
        <title>A chromosome-level phased genome enabling allele-level studies in sweet orange: a case study on citrus Huanglongbing tolerance.</title>
        <authorList>
            <person name="Wu B."/>
            <person name="Yu Q."/>
            <person name="Deng Z."/>
            <person name="Duan Y."/>
            <person name="Luo F."/>
            <person name="Gmitter F. Jr."/>
        </authorList>
    </citation>
    <scope>NUCLEOTIDE SEQUENCE [LARGE SCALE GENOMIC DNA]</scope>
    <source>
        <strain evidence="2">cv. Valencia</strain>
    </source>
</reference>
<comment type="caution">
    <text evidence="1">The sequence shown here is derived from an EMBL/GenBank/DDBJ whole genome shotgun (WGS) entry which is preliminary data.</text>
</comment>
<dbReference type="EMBL" id="CM039172">
    <property type="protein sequence ID" value="KAH9781043.1"/>
    <property type="molecule type" value="Genomic_DNA"/>
</dbReference>